<feature type="domain" description="Protein kinase" evidence="8">
    <location>
        <begin position="1"/>
        <end position="201"/>
    </location>
</feature>
<keyword evidence="1" id="KW-0808">Transferase</keyword>
<evidence type="ECO:0000259" key="8">
    <source>
        <dbReference type="PROSITE" id="PS50011"/>
    </source>
</evidence>
<dbReference type="InterPro" id="IPR011009">
    <property type="entry name" value="Kinase-like_dom_sf"/>
</dbReference>
<dbReference type="EMBL" id="CALNXK010000191">
    <property type="protein sequence ID" value="CAH3174433.1"/>
    <property type="molecule type" value="Genomic_DNA"/>
</dbReference>
<dbReference type="InterPro" id="IPR000719">
    <property type="entry name" value="Prot_kinase_dom"/>
</dbReference>
<feature type="binding site" evidence="6">
    <location>
        <position position="238"/>
    </location>
    <ligand>
        <name>ATP</name>
        <dbReference type="ChEBI" id="CHEBI:30616"/>
    </ligand>
</feature>
<dbReference type="InterPro" id="IPR017441">
    <property type="entry name" value="Protein_kinase_ATP_BS"/>
</dbReference>
<comment type="similarity">
    <text evidence="5">Belongs to the protein kinase superfamily. Ser/Thr protein kinase family. GCN2 subfamily.</text>
</comment>
<dbReference type="InterPro" id="IPR008271">
    <property type="entry name" value="Ser/Thr_kinase_AS"/>
</dbReference>
<evidence type="ECO:0000256" key="3">
    <source>
        <dbReference type="ARBA" id="ARBA00022777"/>
    </source>
</evidence>
<evidence type="ECO:0000313" key="9">
    <source>
        <dbReference type="EMBL" id="CAH3174433.1"/>
    </source>
</evidence>
<keyword evidence="2 6" id="KW-0547">Nucleotide-binding</keyword>
<dbReference type="SUPFAM" id="SSF56112">
    <property type="entry name" value="Protein kinase-like (PK-like)"/>
    <property type="match status" value="2"/>
</dbReference>
<protein>
    <recommendedName>
        <fullName evidence="8">Protein kinase domain-containing protein</fullName>
    </recommendedName>
</protein>
<keyword evidence="10" id="KW-1185">Reference proteome</keyword>
<dbReference type="Gene3D" id="3.30.200.20">
    <property type="entry name" value="Phosphorylase Kinase, domain 1"/>
    <property type="match status" value="1"/>
</dbReference>
<dbReference type="PANTHER" id="PTHR11042">
    <property type="entry name" value="EUKARYOTIC TRANSLATION INITIATION FACTOR 2-ALPHA KINASE EIF2-ALPHA KINASE -RELATED"/>
    <property type="match status" value="1"/>
</dbReference>
<evidence type="ECO:0000256" key="6">
    <source>
        <dbReference type="PROSITE-ProRule" id="PRU10141"/>
    </source>
</evidence>
<feature type="non-terminal residue" evidence="9">
    <location>
        <position position="499"/>
    </location>
</feature>
<evidence type="ECO:0000313" key="10">
    <source>
        <dbReference type="Proteomes" id="UP001159405"/>
    </source>
</evidence>
<evidence type="ECO:0000256" key="1">
    <source>
        <dbReference type="ARBA" id="ARBA00022679"/>
    </source>
</evidence>
<dbReference type="PANTHER" id="PTHR11042:SF190">
    <property type="entry name" value="MITOSIS INHIBITOR PROTEIN KINASE MIK1"/>
    <property type="match status" value="1"/>
</dbReference>
<dbReference type="SMART" id="SM00220">
    <property type="entry name" value="S_TKc"/>
    <property type="match status" value="1"/>
</dbReference>
<evidence type="ECO:0000256" key="2">
    <source>
        <dbReference type="ARBA" id="ARBA00022741"/>
    </source>
</evidence>
<dbReference type="PROSITE" id="PS00107">
    <property type="entry name" value="PROTEIN_KINASE_ATP"/>
    <property type="match status" value="1"/>
</dbReference>
<keyword evidence="3" id="KW-0418">Kinase</keyword>
<keyword evidence="7" id="KW-0723">Serine/threonine-protein kinase</keyword>
<dbReference type="InterPro" id="IPR050339">
    <property type="entry name" value="CC_SR_Kinase"/>
</dbReference>
<reference evidence="9 10" key="1">
    <citation type="submission" date="2022-05" db="EMBL/GenBank/DDBJ databases">
        <authorList>
            <consortium name="Genoscope - CEA"/>
            <person name="William W."/>
        </authorList>
    </citation>
    <scope>NUCLEOTIDE SEQUENCE [LARGE SCALE GENOMIC DNA]</scope>
</reference>
<accession>A0ABN8R9E3</accession>
<evidence type="ECO:0000256" key="7">
    <source>
        <dbReference type="RuleBase" id="RU000304"/>
    </source>
</evidence>
<sequence length="499" mass="56086">MFILTEYCVGGTLNERLHRSSTEEENFKWIRQMAAALAFLHSCSVVHRDLKADNVLLTATEDAKLADFGLAREFIALTRIEENGGDESWVTSYERYYMTSGTGPIPWVAPEFFDGHYTEKADVFSLGTLFFAILERDSIVFMEKAIYGAFKNVPGEGNVGRALFLLTVVENKFKVFASMLIGCFRKRHKMYTLSSATMPKTLQVGEKLVTVQQRLGAGAFGVVYKVKEEATVNEYALKDVVCEDQSELIAVMKEIQTLCKISTHENVISITAAGGYKAQGLQHMTILTEFYVGGNLNERLHRPSSDLMNFKWIRQMTAGLAFLHSKNVAHRDLKPENVLLTATEDVKLADFGLAREFVVVLNAEARLTDNSWIGQYAKHYMSSEAGTVSWMAPEVFKHRYTEKADVFSLGALFFSILERDFLTVNGKRFYGAFGRPYGQLFAKKVGLGYAMFQSNNQGINVAFSEQAQGSIIMQSITLNALQYDEDERPTAAEIHQQFE</sequence>
<dbReference type="Pfam" id="PF00069">
    <property type="entry name" value="Pkinase"/>
    <property type="match status" value="2"/>
</dbReference>
<dbReference type="PROSITE" id="PS00108">
    <property type="entry name" value="PROTEIN_KINASE_ST"/>
    <property type="match status" value="1"/>
</dbReference>
<dbReference type="Gene3D" id="1.10.510.10">
    <property type="entry name" value="Transferase(Phosphotransferase) domain 1"/>
    <property type="match status" value="2"/>
</dbReference>
<evidence type="ECO:0000256" key="5">
    <source>
        <dbReference type="ARBA" id="ARBA00037982"/>
    </source>
</evidence>
<keyword evidence="4 6" id="KW-0067">ATP-binding</keyword>
<organism evidence="9 10">
    <name type="scientific">Porites lobata</name>
    <dbReference type="NCBI Taxonomy" id="104759"/>
    <lineage>
        <taxon>Eukaryota</taxon>
        <taxon>Metazoa</taxon>
        <taxon>Cnidaria</taxon>
        <taxon>Anthozoa</taxon>
        <taxon>Hexacorallia</taxon>
        <taxon>Scleractinia</taxon>
        <taxon>Fungiina</taxon>
        <taxon>Poritidae</taxon>
        <taxon>Porites</taxon>
    </lineage>
</organism>
<dbReference type="PROSITE" id="PS50011">
    <property type="entry name" value="PROTEIN_KINASE_DOM"/>
    <property type="match status" value="2"/>
</dbReference>
<feature type="domain" description="Protein kinase" evidence="8">
    <location>
        <begin position="209"/>
        <end position="498"/>
    </location>
</feature>
<gene>
    <name evidence="9" type="ORF">PLOB_00015258</name>
</gene>
<comment type="caution">
    <text evidence="9">The sequence shown here is derived from an EMBL/GenBank/DDBJ whole genome shotgun (WGS) entry which is preliminary data.</text>
</comment>
<name>A0ABN8R9E3_9CNID</name>
<evidence type="ECO:0000256" key="4">
    <source>
        <dbReference type="ARBA" id="ARBA00022840"/>
    </source>
</evidence>
<dbReference type="Proteomes" id="UP001159405">
    <property type="component" value="Unassembled WGS sequence"/>
</dbReference>
<proteinExistence type="inferred from homology"/>